<proteinExistence type="predicted"/>
<accession>A0A2H1WKQ6</accession>
<name>A0A2H1WKQ6_SPOFR</name>
<gene>
    <name evidence="1" type="ORF">SFRICE_006046</name>
</gene>
<protein>
    <submittedName>
        <fullName evidence="1">SFRICE_006046</fullName>
    </submittedName>
</protein>
<organism evidence="1">
    <name type="scientific">Spodoptera frugiperda</name>
    <name type="common">Fall armyworm</name>
    <dbReference type="NCBI Taxonomy" id="7108"/>
    <lineage>
        <taxon>Eukaryota</taxon>
        <taxon>Metazoa</taxon>
        <taxon>Ecdysozoa</taxon>
        <taxon>Arthropoda</taxon>
        <taxon>Hexapoda</taxon>
        <taxon>Insecta</taxon>
        <taxon>Pterygota</taxon>
        <taxon>Neoptera</taxon>
        <taxon>Endopterygota</taxon>
        <taxon>Lepidoptera</taxon>
        <taxon>Glossata</taxon>
        <taxon>Ditrysia</taxon>
        <taxon>Noctuoidea</taxon>
        <taxon>Noctuidae</taxon>
        <taxon>Amphipyrinae</taxon>
        <taxon>Spodoptera</taxon>
    </lineage>
</organism>
<evidence type="ECO:0000313" key="1">
    <source>
        <dbReference type="EMBL" id="SOQ53663.1"/>
    </source>
</evidence>
<sequence length="105" mass="11258">MTSPALGEARESVILLLTKNHPVPTPAFRAGAPTNPLAPDQISALLGPICGGRNVPYTGTDLVLVRRRAKRACPSQIRTYGSNLNAMEQSTNLMHDNKLGDLSHN</sequence>
<dbReference type="EMBL" id="ODYU01009325">
    <property type="protein sequence ID" value="SOQ53663.1"/>
    <property type="molecule type" value="Genomic_DNA"/>
</dbReference>
<reference evidence="1" key="1">
    <citation type="submission" date="2016-07" db="EMBL/GenBank/DDBJ databases">
        <authorList>
            <person name="Bretaudeau A."/>
        </authorList>
    </citation>
    <scope>NUCLEOTIDE SEQUENCE</scope>
    <source>
        <strain evidence="1">Rice</strain>
        <tissue evidence="1">Whole body</tissue>
    </source>
</reference>
<dbReference type="AlphaFoldDB" id="A0A2H1WKQ6"/>